<dbReference type="Gene3D" id="3.40.50.300">
    <property type="entry name" value="P-loop containing nucleotide triphosphate hydrolases"/>
    <property type="match status" value="1"/>
</dbReference>
<evidence type="ECO:0000256" key="1">
    <source>
        <dbReference type="ARBA" id="ARBA00004604"/>
    </source>
</evidence>
<protein>
    <submittedName>
        <fullName evidence="13">Ribosome biogenesis protein-like protein</fullName>
    </submittedName>
</protein>
<keyword evidence="8" id="KW-0539">Nucleus</keyword>
<evidence type="ECO:0000259" key="12">
    <source>
        <dbReference type="PROSITE" id="PS51714"/>
    </source>
</evidence>
<dbReference type="PANTHER" id="PTHR12858:SF2">
    <property type="entry name" value="RIBOSOME BIOGENESIS PROTEIN BMS1 HOMOLOG"/>
    <property type="match status" value="1"/>
</dbReference>
<dbReference type="GO" id="GO:0000479">
    <property type="term" value="P:endonucleolytic cleavage of tricistronic rRNA transcript (SSU-rRNA, 5.8S rRNA, LSU-rRNA)"/>
    <property type="evidence" value="ECO:0007669"/>
    <property type="project" value="TreeGrafter"/>
</dbReference>
<sequence>MEDQANRPHRPVKEKKKHTGDRNPKAFAFNAPGRLQRQATRSDDVKEKRFHVPLVDRLPEEAPPIVVGVVGPPGVGKTTLIKSLIRRYTKQTLSSPTGPLTVVTSKRRRLTFMECPADSLASMIDIAKVVDICLLMIDGNYGFEMETMEFLNVLSASGMPGNVFGILTHLDLFKKQEALKMQKKRLKHRFWSELYQGAKLFYLSGVVNGRYPDREVMNLSRFLSVMKNPRPLIWRNSHPYCLADRFLDITPPTDVEKDPKCDRTVALYGYLRGTNFPAQGSRVHVPGVGDLSVSSTEALPDPCPTPFFEKAMENATGKKRRTRLGEKQKILFAPMSDVGGVLVDKDAVYIDVKTQTFNAEDEPDQERGLGEQMMIGLQGGRRLLGEDDAGMRLFSGGDVVNGTIDNDDTNTGRKSQRRARMADDEDIDEADLEDMDSDDEELQQDHDGSGDDGDDAGFLDGEGASNGKPAFARRRDSDRNGATAEDVAFADSDSDLGSISGDEQDLDELDEDDFDSEDMEDDEDGGLRWKEKLRENAAKLHNRKRPYRPADLAKLMENLELSPAAVIKKWRCEDEEAVDQEEDGEGDDFFKKSKDDDAANSEDRYIPIFDYAALEEKWEDEENIQALKSRFATRHMSGKDGDEDEDDEFEGFDEDDEGDGEFEDLETGEKFGGKERNGEAEKGADDIAKEREKNARRKEELKLRFEEEDREGFMNDKADGRGDQEEFGEDDWYDAQKAALQKQLDINRAEFGQLDAASRIRVEGHKAGTYARIVLENVPYEFSANFNPRYPVLIGGLAPTEERFGFVQVRIKRHRWHKKILKTNDPLIFSLGWRRFQATPIYSIHENRMRHRMLKYTPEHMHCHGTFYGPLVAPNTGFCCVQSLSNKTPGFRISATGVVLSVDESFEIVKKLKLTGHPYKIFKNTAFIKDMFQSSLEVAKFEGASIRTVSGVRGQIKRALSKPEGNFRATFEDKILMSDIVFLRAWYPIKPHRFYNPVTNLLEAATAEDEGETTGWKGMRLTGAVRHSLSLPTPSLKNSAYRPIEREERHFNPLRVPRKLAADLPFKSQIAQMKPQSKQTYLQKRAVVVGGEEKKARRLMNQVMAIRNEKVEKRRKKQEERKDPYKRKVAENAEKKADREKREKQEFWQREGKKRRHQDGGEGGGGGGKRRR</sequence>
<dbReference type="GO" id="GO:0005524">
    <property type="term" value="F:ATP binding"/>
    <property type="evidence" value="ECO:0007669"/>
    <property type="project" value="UniProtKB-KW"/>
</dbReference>
<dbReference type="GO" id="GO:0000462">
    <property type="term" value="P:maturation of SSU-rRNA from tricistronic rRNA transcript (SSU-rRNA, 5.8S rRNA, LSU-rRNA)"/>
    <property type="evidence" value="ECO:0007669"/>
    <property type="project" value="TreeGrafter"/>
</dbReference>
<dbReference type="CDD" id="cd01882">
    <property type="entry name" value="BMS1"/>
    <property type="match status" value="1"/>
</dbReference>
<evidence type="ECO:0000256" key="2">
    <source>
        <dbReference type="ARBA" id="ARBA00022517"/>
    </source>
</evidence>
<reference evidence="13" key="1">
    <citation type="journal article" date="2020" name="Stud. Mycol.">
        <title>101 Dothideomycetes genomes: a test case for predicting lifestyles and emergence of pathogens.</title>
        <authorList>
            <person name="Haridas S."/>
            <person name="Albert R."/>
            <person name="Binder M."/>
            <person name="Bloem J."/>
            <person name="Labutti K."/>
            <person name="Salamov A."/>
            <person name="Andreopoulos B."/>
            <person name="Baker S."/>
            <person name="Barry K."/>
            <person name="Bills G."/>
            <person name="Bluhm B."/>
            <person name="Cannon C."/>
            <person name="Castanera R."/>
            <person name="Culley D."/>
            <person name="Daum C."/>
            <person name="Ezra D."/>
            <person name="Gonzalez J."/>
            <person name="Henrissat B."/>
            <person name="Kuo A."/>
            <person name="Liang C."/>
            <person name="Lipzen A."/>
            <person name="Lutzoni F."/>
            <person name="Magnuson J."/>
            <person name="Mondo S."/>
            <person name="Nolan M."/>
            <person name="Ohm R."/>
            <person name="Pangilinan J."/>
            <person name="Park H.-J."/>
            <person name="Ramirez L."/>
            <person name="Alfaro M."/>
            <person name="Sun H."/>
            <person name="Tritt A."/>
            <person name="Yoshinaga Y."/>
            <person name="Zwiers L.-H."/>
            <person name="Turgeon B."/>
            <person name="Goodwin S."/>
            <person name="Spatafora J."/>
            <person name="Crous P."/>
            <person name="Grigoriev I."/>
        </authorList>
    </citation>
    <scope>NUCLEOTIDE SEQUENCE</scope>
    <source>
        <strain evidence="13">CBS 675.92</strain>
    </source>
</reference>
<dbReference type="GO" id="GO:0034511">
    <property type="term" value="F:U3 snoRNA binding"/>
    <property type="evidence" value="ECO:0007669"/>
    <property type="project" value="TreeGrafter"/>
</dbReference>
<dbReference type="GO" id="GO:0003924">
    <property type="term" value="F:GTPase activity"/>
    <property type="evidence" value="ECO:0007669"/>
    <property type="project" value="TreeGrafter"/>
</dbReference>
<dbReference type="InterPro" id="IPR012948">
    <property type="entry name" value="AARP2CN"/>
</dbReference>
<dbReference type="EMBL" id="ML977011">
    <property type="protein sequence ID" value="KAF1952341.1"/>
    <property type="molecule type" value="Genomic_DNA"/>
</dbReference>
<feature type="compositionally biased region" description="Acidic residues" evidence="11">
    <location>
        <begin position="641"/>
        <end position="666"/>
    </location>
</feature>
<dbReference type="PROSITE" id="PS51714">
    <property type="entry name" value="G_BMS1"/>
    <property type="match status" value="1"/>
</dbReference>
<dbReference type="InterPro" id="IPR027417">
    <property type="entry name" value="P-loop_NTPase"/>
</dbReference>
<feature type="compositionally biased region" description="Basic residues" evidence="11">
    <location>
        <begin position="7"/>
        <end position="19"/>
    </location>
</feature>
<organism evidence="13 14">
    <name type="scientific">Byssothecium circinans</name>
    <dbReference type="NCBI Taxonomy" id="147558"/>
    <lineage>
        <taxon>Eukaryota</taxon>
        <taxon>Fungi</taxon>
        <taxon>Dikarya</taxon>
        <taxon>Ascomycota</taxon>
        <taxon>Pezizomycotina</taxon>
        <taxon>Dothideomycetes</taxon>
        <taxon>Pleosporomycetidae</taxon>
        <taxon>Pleosporales</taxon>
        <taxon>Massarineae</taxon>
        <taxon>Massarinaceae</taxon>
        <taxon>Byssothecium</taxon>
    </lineage>
</organism>
<feature type="compositionally biased region" description="Acidic residues" evidence="11">
    <location>
        <begin position="502"/>
        <end position="524"/>
    </location>
</feature>
<dbReference type="InterPro" id="IPR039761">
    <property type="entry name" value="Bms1/Tsr1"/>
</dbReference>
<comment type="similarity">
    <text evidence="10">Belongs to the TRAFAC class translation factor GTPase superfamily. Bms1-like GTPase family. BMS1 subfamily.</text>
</comment>
<keyword evidence="14" id="KW-1185">Reference proteome</keyword>
<feature type="region of interest" description="Disordered" evidence="11">
    <location>
        <begin position="395"/>
        <end position="530"/>
    </location>
</feature>
<dbReference type="Proteomes" id="UP000800035">
    <property type="component" value="Unassembled WGS sequence"/>
</dbReference>
<dbReference type="InterPro" id="IPR003593">
    <property type="entry name" value="AAA+_ATPase"/>
</dbReference>
<evidence type="ECO:0000256" key="6">
    <source>
        <dbReference type="ARBA" id="ARBA00022840"/>
    </source>
</evidence>
<feature type="compositionally biased region" description="Gly residues" evidence="11">
    <location>
        <begin position="1161"/>
        <end position="1172"/>
    </location>
</feature>
<dbReference type="PANTHER" id="PTHR12858">
    <property type="entry name" value="RIBOSOME BIOGENESIS PROTEIN"/>
    <property type="match status" value="1"/>
</dbReference>
<dbReference type="GO" id="GO:0030686">
    <property type="term" value="C:90S preribosome"/>
    <property type="evidence" value="ECO:0007669"/>
    <property type="project" value="TreeGrafter"/>
</dbReference>
<evidence type="ECO:0000313" key="14">
    <source>
        <dbReference type="Proteomes" id="UP000800035"/>
    </source>
</evidence>
<keyword evidence="3" id="KW-0597">Phosphoprotein</keyword>
<dbReference type="SMART" id="SM01362">
    <property type="entry name" value="DUF663"/>
    <property type="match status" value="1"/>
</dbReference>
<keyword evidence="2" id="KW-0690">Ribosome biogenesis</keyword>
<dbReference type="GO" id="GO:0005525">
    <property type="term" value="F:GTP binding"/>
    <property type="evidence" value="ECO:0007669"/>
    <property type="project" value="UniProtKB-KW"/>
</dbReference>
<evidence type="ECO:0000256" key="3">
    <source>
        <dbReference type="ARBA" id="ARBA00022553"/>
    </source>
</evidence>
<evidence type="ECO:0000256" key="9">
    <source>
        <dbReference type="ARBA" id="ARBA00049117"/>
    </source>
</evidence>
<keyword evidence="7" id="KW-0342">GTP-binding</keyword>
<dbReference type="SMART" id="SM00785">
    <property type="entry name" value="AARP2CN"/>
    <property type="match status" value="1"/>
</dbReference>
<feature type="compositionally biased region" description="Basic and acidic residues" evidence="11">
    <location>
        <begin position="1107"/>
        <end position="1151"/>
    </location>
</feature>
<evidence type="ECO:0000256" key="4">
    <source>
        <dbReference type="ARBA" id="ARBA00022741"/>
    </source>
</evidence>
<feature type="region of interest" description="Disordered" evidence="11">
    <location>
        <begin position="1"/>
        <end position="43"/>
    </location>
</feature>
<dbReference type="Pfam" id="PF08142">
    <property type="entry name" value="AARP2CN"/>
    <property type="match status" value="1"/>
</dbReference>
<feature type="domain" description="Bms1-type G" evidence="12">
    <location>
        <begin position="62"/>
        <end position="229"/>
    </location>
</feature>
<feature type="compositionally biased region" description="Basic and acidic residues" evidence="11">
    <location>
        <begin position="667"/>
        <end position="693"/>
    </location>
</feature>
<dbReference type="Pfam" id="PF04950">
    <property type="entry name" value="RIBIOP_C"/>
    <property type="match status" value="1"/>
</dbReference>
<dbReference type="FunFam" id="3.40.50.300:FF:000105">
    <property type="entry name" value="BMS1 ribosome biogenesis factor"/>
    <property type="match status" value="1"/>
</dbReference>
<evidence type="ECO:0000256" key="10">
    <source>
        <dbReference type="ARBA" id="ARBA00061391"/>
    </source>
</evidence>
<evidence type="ECO:0000256" key="11">
    <source>
        <dbReference type="SAM" id="MobiDB-lite"/>
    </source>
</evidence>
<dbReference type="SUPFAM" id="SSF52540">
    <property type="entry name" value="P-loop containing nucleoside triphosphate hydrolases"/>
    <property type="match status" value="1"/>
</dbReference>
<dbReference type="InterPro" id="IPR037875">
    <property type="entry name" value="Bms1_N"/>
</dbReference>
<dbReference type="GO" id="GO:0032040">
    <property type="term" value="C:small-subunit processome"/>
    <property type="evidence" value="ECO:0007669"/>
    <property type="project" value="UniProtKB-ARBA"/>
</dbReference>
<comment type="subcellular location">
    <subcellularLocation>
        <location evidence="1">Nucleus</location>
        <location evidence="1">Nucleolus</location>
    </subcellularLocation>
</comment>
<dbReference type="OrthoDB" id="10260897at2759"/>
<dbReference type="GO" id="GO:0005654">
    <property type="term" value="C:nucleoplasm"/>
    <property type="evidence" value="ECO:0007669"/>
    <property type="project" value="UniProtKB-ARBA"/>
</dbReference>
<keyword evidence="6" id="KW-0067">ATP-binding</keyword>
<dbReference type="SMART" id="SM00382">
    <property type="entry name" value="AAA"/>
    <property type="match status" value="1"/>
</dbReference>
<gene>
    <name evidence="13" type="ORF">CC80DRAFT_538287</name>
</gene>
<feature type="compositionally biased region" description="Basic and acidic residues" evidence="11">
    <location>
        <begin position="588"/>
        <end position="597"/>
    </location>
</feature>
<feature type="compositionally biased region" description="Acidic residues" evidence="11">
    <location>
        <begin position="423"/>
        <end position="442"/>
    </location>
</feature>
<evidence type="ECO:0000256" key="7">
    <source>
        <dbReference type="ARBA" id="ARBA00023134"/>
    </source>
</evidence>
<evidence type="ECO:0000313" key="13">
    <source>
        <dbReference type="EMBL" id="KAF1952341.1"/>
    </source>
</evidence>
<feature type="region of interest" description="Disordered" evidence="11">
    <location>
        <begin position="1104"/>
        <end position="1172"/>
    </location>
</feature>
<comment type="catalytic activity">
    <reaction evidence="9">
        <text>GTP + H2O = GDP + phosphate + H(+)</text>
        <dbReference type="Rhea" id="RHEA:19669"/>
        <dbReference type="ChEBI" id="CHEBI:15377"/>
        <dbReference type="ChEBI" id="CHEBI:15378"/>
        <dbReference type="ChEBI" id="CHEBI:37565"/>
        <dbReference type="ChEBI" id="CHEBI:43474"/>
        <dbReference type="ChEBI" id="CHEBI:58189"/>
    </reaction>
    <physiologicalReaction direction="left-to-right" evidence="9">
        <dbReference type="Rhea" id="RHEA:19670"/>
    </physiologicalReaction>
</comment>
<name>A0A6A5TIB5_9PLEO</name>
<dbReference type="AlphaFoldDB" id="A0A6A5TIB5"/>
<accession>A0A6A5TIB5</accession>
<evidence type="ECO:0000256" key="5">
    <source>
        <dbReference type="ARBA" id="ARBA00022801"/>
    </source>
</evidence>
<evidence type="ECO:0000256" key="8">
    <source>
        <dbReference type="ARBA" id="ARBA00023242"/>
    </source>
</evidence>
<dbReference type="InterPro" id="IPR007034">
    <property type="entry name" value="BMS1_TSR1_C"/>
</dbReference>
<keyword evidence="4" id="KW-0547">Nucleotide-binding</keyword>
<feature type="region of interest" description="Disordered" evidence="11">
    <location>
        <begin position="574"/>
        <end position="597"/>
    </location>
</feature>
<dbReference type="InterPro" id="IPR030387">
    <property type="entry name" value="G_Bms1/Tsr1_dom"/>
</dbReference>
<feature type="region of interest" description="Disordered" evidence="11">
    <location>
        <begin position="629"/>
        <end position="693"/>
    </location>
</feature>
<feature type="compositionally biased region" description="Acidic residues" evidence="11">
    <location>
        <begin position="574"/>
        <end position="587"/>
    </location>
</feature>
<keyword evidence="5" id="KW-0378">Hydrolase</keyword>
<proteinExistence type="inferred from homology"/>